<gene>
    <name evidence="9" type="ORF">ACFPOF_22550</name>
</gene>
<accession>A0ABW0HYB0</accession>
<comment type="cofactor">
    <cofactor evidence="1">
        <name>pyridoxal 5'-phosphate</name>
        <dbReference type="ChEBI" id="CHEBI:597326"/>
    </cofactor>
</comment>
<keyword evidence="3 9" id="KW-0032">Aminotransferase</keyword>
<evidence type="ECO:0000313" key="9">
    <source>
        <dbReference type="EMBL" id="MFC5405533.1"/>
    </source>
</evidence>
<dbReference type="InterPro" id="IPR015424">
    <property type="entry name" value="PyrdxlP-dep_Trfase"/>
</dbReference>
<dbReference type="EMBL" id="JBHSMI010000029">
    <property type="protein sequence ID" value="MFC5405533.1"/>
    <property type="molecule type" value="Genomic_DNA"/>
</dbReference>
<dbReference type="CDD" id="cd07377">
    <property type="entry name" value="WHTH_GntR"/>
    <property type="match status" value="1"/>
</dbReference>
<evidence type="ECO:0000256" key="7">
    <source>
        <dbReference type="ARBA" id="ARBA00023163"/>
    </source>
</evidence>
<dbReference type="SMART" id="SM00345">
    <property type="entry name" value="HTH_GNTR"/>
    <property type="match status" value="1"/>
</dbReference>
<name>A0ABW0HYB0_9BACL</name>
<proteinExistence type="inferred from homology"/>
<dbReference type="GO" id="GO:0008483">
    <property type="term" value="F:transaminase activity"/>
    <property type="evidence" value="ECO:0007669"/>
    <property type="project" value="UniProtKB-KW"/>
</dbReference>
<keyword evidence="7" id="KW-0804">Transcription</keyword>
<keyword evidence="6" id="KW-0238">DNA-binding</keyword>
<evidence type="ECO:0000259" key="8">
    <source>
        <dbReference type="PROSITE" id="PS50949"/>
    </source>
</evidence>
<dbReference type="PANTHER" id="PTHR46577">
    <property type="entry name" value="HTH-TYPE TRANSCRIPTIONAL REGULATORY PROTEIN GABR"/>
    <property type="match status" value="1"/>
</dbReference>
<dbReference type="PROSITE" id="PS50949">
    <property type="entry name" value="HTH_GNTR"/>
    <property type="match status" value="1"/>
</dbReference>
<dbReference type="InterPro" id="IPR051446">
    <property type="entry name" value="HTH_trans_reg/aminotransferase"/>
</dbReference>
<keyword evidence="10" id="KW-1185">Reference proteome</keyword>
<comment type="similarity">
    <text evidence="2">In the C-terminal section; belongs to the class-I pyridoxal-phosphate-dependent aminotransferase family.</text>
</comment>
<evidence type="ECO:0000256" key="3">
    <source>
        <dbReference type="ARBA" id="ARBA00022576"/>
    </source>
</evidence>
<dbReference type="InterPro" id="IPR036390">
    <property type="entry name" value="WH_DNA-bd_sf"/>
</dbReference>
<evidence type="ECO:0000256" key="5">
    <source>
        <dbReference type="ARBA" id="ARBA00023015"/>
    </source>
</evidence>
<sequence length="544" mass="59517">MALTSEKIQFTLKLLVHYERQEAGPLSSPFAYSVKLAECGSKHLALYLAVREAITEGRLAPGERLPSTRKLASLYGLSRGSASVAYEMLTAEGFVQAGIGQGTFVAGNDVIGGRPDWADSTGTLKKESVPQAAPALTKWAHRLLAAEADRESMLPERVAKLSEATVSFVPEGVGSEWFPWSEWKAEVASQWKLLGETGRVGLEKEGCHELRQAIAERLRKERGIACEARQVVITSGSMQAIVLLTQLLLEEGKTAIVENPCYTGIRLAVRATGARAVAQPVDASGITIDDWDAGLLFVTPTRHFPTGVVLSYERRRALLTWAARHNAWIIEDDYDSDFRWGGRPIEPLKSLDKEGRVVYVGTFSRSMGAGVRIGYAVLPDELIVPFSVAKGLYDPHPTGIAEQQALASWMSGGGYDRYMRRMRRTFGKLERKLRSGIEEMIGQLFEVVPSDAGLHLYAKWKLDDNSYELLVKECAARGVMWKDGAVYSCAEEAGNVQPPGKSAIFGFAHLNETSIDKGVLTIRDAAARLGWLNIDHAQGGTAHA</sequence>
<dbReference type="PANTHER" id="PTHR46577:SF1">
    <property type="entry name" value="HTH-TYPE TRANSCRIPTIONAL REGULATORY PROTEIN GABR"/>
    <property type="match status" value="1"/>
</dbReference>
<keyword evidence="4" id="KW-0663">Pyridoxal phosphate</keyword>
<dbReference type="Gene3D" id="1.10.10.10">
    <property type="entry name" value="Winged helix-like DNA-binding domain superfamily/Winged helix DNA-binding domain"/>
    <property type="match status" value="1"/>
</dbReference>
<reference evidence="10" key="1">
    <citation type="journal article" date="2019" name="Int. J. Syst. Evol. Microbiol.">
        <title>The Global Catalogue of Microorganisms (GCM) 10K type strain sequencing project: providing services to taxonomists for standard genome sequencing and annotation.</title>
        <authorList>
            <consortium name="The Broad Institute Genomics Platform"/>
            <consortium name="The Broad Institute Genome Sequencing Center for Infectious Disease"/>
            <person name="Wu L."/>
            <person name="Ma J."/>
        </authorList>
    </citation>
    <scope>NUCLEOTIDE SEQUENCE [LARGE SCALE GENOMIC DNA]</scope>
    <source>
        <strain evidence="10">CGMCC 1.18575</strain>
    </source>
</reference>
<dbReference type="InterPro" id="IPR036388">
    <property type="entry name" value="WH-like_DNA-bd_sf"/>
</dbReference>
<dbReference type="InterPro" id="IPR004839">
    <property type="entry name" value="Aminotransferase_I/II_large"/>
</dbReference>
<dbReference type="InterPro" id="IPR000524">
    <property type="entry name" value="Tscrpt_reg_HTH_GntR"/>
</dbReference>
<comment type="caution">
    <text evidence="9">The sequence shown here is derived from an EMBL/GenBank/DDBJ whole genome shotgun (WGS) entry which is preliminary data.</text>
</comment>
<dbReference type="InterPro" id="IPR015421">
    <property type="entry name" value="PyrdxlP-dep_Trfase_major"/>
</dbReference>
<feature type="domain" description="HTH gntR-type" evidence="8">
    <location>
        <begin position="40"/>
        <end position="108"/>
    </location>
</feature>
<dbReference type="SUPFAM" id="SSF53383">
    <property type="entry name" value="PLP-dependent transferases"/>
    <property type="match status" value="1"/>
</dbReference>
<evidence type="ECO:0000256" key="6">
    <source>
        <dbReference type="ARBA" id="ARBA00023125"/>
    </source>
</evidence>
<dbReference type="RefSeq" id="WP_378136844.1">
    <property type="nucleotide sequence ID" value="NZ_JBHSMI010000029.1"/>
</dbReference>
<keyword evidence="3 9" id="KW-0808">Transferase</keyword>
<evidence type="ECO:0000313" key="10">
    <source>
        <dbReference type="Proteomes" id="UP001596113"/>
    </source>
</evidence>
<dbReference type="CDD" id="cd00609">
    <property type="entry name" value="AAT_like"/>
    <property type="match status" value="1"/>
</dbReference>
<dbReference type="SUPFAM" id="SSF46785">
    <property type="entry name" value="Winged helix' DNA-binding domain"/>
    <property type="match status" value="1"/>
</dbReference>
<evidence type="ECO:0000256" key="2">
    <source>
        <dbReference type="ARBA" id="ARBA00005384"/>
    </source>
</evidence>
<keyword evidence="5" id="KW-0805">Transcription regulation</keyword>
<dbReference type="Pfam" id="PF00155">
    <property type="entry name" value="Aminotran_1_2"/>
    <property type="match status" value="1"/>
</dbReference>
<protein>
    <submittedName>
        <fullName evidence="9">PLP-dependent aminotransferase family protein</fullName>
    </submittedName>
</protein>
<evidence type="ECO:0000256" key="4">
    <source>
        <dbReference type="ARBA" id="ARBA00022898"/>
    </source>
</evidence>
<evidence type="ECO:0000256" key="1">
    <source>
        <dbReference type="ARBA" id="ARBA00001933"/>
    </source>
</evidence>
<dbReference type="Gene3D" id="3.40.640.10">
    <property type="entry name" value="Type I PLP-dependent aspartate aminotransferase-like (Major domain)"/>
    <property type="match status" value="1"/>
</dbReference>
<organism evidence="9 10">
    <name type="scientific">Cohnella soli</name>
    <dbReference type="NCBI Taxonomy" id="425005"/>
    <lineage>
        <taxon>Bacteria</taxon>
        <taxon>Bacillati</taxon>
        <taxon>Bacillota</taxon>
        <taxon>Bacilli</taxon>
        <taxon>Bacillales</taxon>
        <taxon>Paenibacillaceae</taxon>
        <taxon>Cohnella</taxon>
    </lineage>
</organism>
<dbReference type="Pfam" id="PF00392">
    <property type="entry name" value="GntR"/>
    <property type="match status" value="1"/>
</dbReference>
<dbReference type="Proteomes" id="UP001596113">
    <property type="component" value="Unassembled WGS sequence"/>
</dbReference>